<proteinExistence type="predicted"/>
<organism evidence="2 3">
    <name type="scientific">Pseudonocardia endophytica</name>
    <dbReference type="NCBI Taxonomy" id="401976"/>
    <lineage>
        <taxon>Bacteria</taxon>
        <taxon>Bacillati</taxon>
        <taxon>Actinomycetota</taxon>
        <taxon>Actinomycetes</taxon>
        <taxon>Pseudonocardiales</taxon>
        <taxon>Pseudonocardiaceae</taxon>
        <taxon>Pseudonocardia</taxon>
    </lineage>
</organism>
<feature type="compositionally biased region" description="Basic and acidic residues" evidence="1">
    <location>
        <begin position="25"/>
        <end position="41"/>
    </location>
</feature>
<dbReference type="AlphaFoldDB" id="A0A4R1HW04"/>
<feature type="region of interest" description="Disordered" evidence="1">
    <location>
        <begin position="235"/>
        <end position="276"/>
    </location>
</feature>
<dbReference type="EMBL" id="SMFZ01000001">
    <property type="protein sequence ID" value="TCK25623.1"/>
    <property type="molecule type" value="Genomic_DNA"/>
</dbReference>
<reference evidence="2 3" key="1">
    <citation type="submission" date="2019-03" db="EMBL/GenBank/DDBJ databases">
        <title>Sequencing the genomes of 1000 actinobacteria strains.</title>
        <authorList>
            <person name="Klenk H.-P."/>
        </authorList>
    </citation>
    <scope>NUCLEOTIDE SEQUENCE [LARGE SCALE GENOMIC DNA]</scope>
    <source>
        <strain evidence="2 3">DSM 44969</strain>
    </source>
</reference>
<dbReference type="Proteomes" id="UP000295560">
    <property type="component" value="Unassembled WGS sequence"/>
</dbReference>
<feature type="region of interest" description="Disordered" evidence="1">
    <location>
        <begin position="16"/>
        <end position="134"/>
    </location>
</feature>
<gene>
    <name evidence="2" type="ORF">EV378_1437</name>
</gene>
<sequence>MFPHGFELVRGHRCLRRAPGPSAHDVGERASSHVRPPDRRASAGSTCVPRISVRPVDRCAPFGRRAPSRSSPCGPPSPSMQRPRPTPRTTSENARVPARASTRPARIRRINVSPADRRAPSGSPRALRITARPPDHRAPCESVCALRSACALRVAPVRPTSPSVKRLPAPSAHDIGERARRDTRVLRTCAHPPDHRAFSGSARIPQIGVRFRVGVLPPEQRALRIEPVRGHLPRRAHAPVRARRRRTRVPARASTGSTRIPRTSAHPAHQREPSEPARIPQIVVRFPVGVLLPEQRILRIEPVRGHGPRRAPGGRLRTTSENARVPAPASTGSTRVLRISVRPADQRASHRSARPPNQRASFGSARVRRISVHPPDHRAISGSARIPQIGVRFPVGVPSGTVRPPDRACAGAPSAKSPRAIRARHRRTRASRHPRPPDQRAPSGSACIPPISARPPHQRASFGSACGPRITVRSADHRAVRGSPCGRAPNSAHR</sequence>
<evidence type="ECO:0000313" key="2">
    <source>
        <dbReference type="EMBL" id="TCK25623.1"/>
    </source>
</evidence>
<feature type="compositionally biased region" description="Basic residues" evidence="1">
    <location>
        <begin position="419"/>
        <end position="434"/>
    </location>
</feature>
<name>A0A4R1HW04_PSEEN</name>
<protein>
    <submittedName>
        <fullName evidence="2">Uncharacterized protein</fullName>
    </submittedName>
</protein>
<keyword evidence="3" id="KW-1185">Reference proteome</keyword>
<feature type="compositionally biased region" description="Basic residues" evidence="1">
    <location>
        <begin position="235"/>
        <end position="249"/>
    </location>
</feature>
<comment type="caution">
    <text evidence="2">The sequence shown here is derived from an EMBL/GenBank/DDBJ whole genome shotgun (WGS) entry which is preliminary data.</text>
</comment>
<evidence type="ECO:0000313" key="3">
    <source>
        <dbReference type="Proteomes" id="UP000295560"/>
    </source>
</evidence>
<accession>A0A4R1HW04</accession>
<feature type="region of interest" description="Disordered" evidence="1">
    <location>
        <begin position="397"/>
        <end position="494"/>
    </location>
</feature>
<evidence type="ECO:0000256" key="1">
    <source>
        <dbReference type="SAM" id="MobiDB-lite"/>
    </source>
</evidence>
<feature type="region of interest" description="Disordered" evidence="1">
    <location>
        <begin position="304"/>
        <end position="364"/>
    </location>
</feature>